<reference evidence="4" key="1">
    <citation type="journal article" date="2019" name="Int. J. Syst. Evol. Microbiol.">
        <title>The Global Catalogue of Microorganisms (GCM) 10K type strain sequencing project: providing services to taxonomists for standard genome sequencing and annotation.</title>
        <authorList>
            <consortium name="The Broad Institute Genomics Platform"/>
            <consortium name="The Broad Institute Genome Sequencing Center for Infectious Disease"/>
            <person name="Wu L."/>
            <person name="Ma J."/>
        </authorList>
    </citation>
    <scope>NUCLEOTIDE SEQUENCE [LARGE SCALE GENOMIC DNA]</scope>
    <source>
        <strain evidence="4">KCTC 42217</strain>
    </source>
</reference>
<dbReference type="SUPFAM" id="SSF52266">
    <property type="entry name" value="SGNH hydrolase"/>
    <property type="match status" value="1"/>
</dbReference>
<name>A0ABW4ZLV4_9SPHI</name>
<feature type="domain" description="Sialate O-acetylesterase" evidence="2">
    <location>
        <begin position="75"/>
        <end position="321"/>
    </location>
</feature>
<comment type="caution">
    <text evidence="3">The sequence shown here is derived from an EMBL/GenBank/DDBJ whole genome shotgun (WGS) entry which is preliminary data.</text>
</comment>
<organism evidence="3 4">
    <name type="scientific">Paradesertivirga mongoliensis</name>
    <dbReference type="NCBI Taxonomy" id="2100740"/>
    <lineage>
        <taxon>Bacteria</taxon>
        <taxon>Pseudomonadati</taxon>
        <taxon>Bacteroidota</taxon>
        <taxon>Sphingobacteriia</taxon>
        <taxon>Sphingobacteriales</taxon>
        <taxon>Sphingobacteriaceae</taxon>
        <taxon>Paradesertivirga</taxon>
    </lineage>
</organism>
<gene>
    <name evidence="3" type="ORF">ACFSJU_11655</name>
</gene>
<dbReference type="PANTHER" id="PTHR22901">
    <property type="entry name" value="SIALATE O-ACETYLESTERASE"/>
    <property type="match status" value="1"/>
</dbReference>
<dbReference type="Pfam" id="PF03629">
    <property type="entry name" value="SASA"/>
    <property type="match status" value="1"/>
</dbReference>
<evidence type="ECO:0000313" key="3">
    <source>
        <dbReference type="EMBL" id="MFD2163050.1"/>
    </source>
</evidence>
<dbReference type="Proteomes" id="UP001597387">
    <property type="component" value="Unassembled WGS sequence"/>
</dbReference>
<accession>A0ABW4ZLV4</accession>
<sequence>MVLQQNSEVSIWGWAGASQFIQIIPSWSKDTVKVRTDGYANWRATLKTPGAGGPYTITFIAPDNRIVLQDVLIGEVWLCSGQSNMVWNSLNNHQEMLDELPTINNNKIRILHIPNVSSLNPQDDLVASWKTANPETVKGFSSIAYFIAKKLQKELNVPIGVINSSWGGTPAEVWTPEEVINSNSLLKSYADLQKPDISRPHTPGSLWNSMVYPLVGYRIAGAYWYQGESNVPTWQGYSQLFSAMIQSWRKAWGYDFPFYYVQIAPHDYKTGTRNLSALLREQQTKVLLLSKTGMAVISDLVPDIKNIHPEKKVEVANRLADLALVETYGKHKTDYRSPVYDRSEIKGRKIILHFKYLEKGLSVKGKEITEIQIAGSDGNFYNAKGSIKGNTLEVSSKNVKKPEAVRFGFTDIAMPNLFNSNGLPVTPFRTDNWSN</sequence>
<keyword evidence="4" id="KW-1185">Reference proteome</keyword>
<evidence type="ECO:0000256" key="1">
    <source>
        <dbReference type="ARBA" id="ARBA00022801"/>
    </source>
</evidence>
<evidence type="ECO:0000259" key="2">
    <source>
        <dbReference type="Pfam" id="PF03629"/>
    </source>
</evidence>
<dbReference type="Gene3D" id="3.40.50.1110">
    <property type="entry name" value="SGNH hydrolase"/>
    <property type="match status" value="1"/>
</dbReference>
<proteinExistence type="predicted"/>
<dbReference type="EMBL" id="JBHUHZ010000001">
    <property type="protein sequence ID" value="MFD2163050.1"/>
    <property type="molecule type" value="Genomic_DNA"/>
</dbReference>
<dbReference type="PANTHER" id="PTHR22901:SF0">
    <property type="entry name" value="SIALATE O-ACETYLESTERASE"/>
    <property type="match status" value="1"/>
</dbReference>
<dbReference type="InterPro" id="IPR039329">
    <property type="entry name" value="SIAE"/>
</dbReference>
<dbReference type="InterPro" id="IPR036514">
    <property type="entry name" value="SGNH_hydro_sf"/>
</dbReference>
<protein>
    <submittedName>
        <fullName evidence="3">Sialate O-acetylesterase</fullName>
    </submittedName>
</protein>
<dbReference type="RefSeq" id="WP_255902402.1">
    <property type="nucleotide sequence ID" value="NZ_JAFMZO010000003.1"/>
</dbReference>
<evidence type="ECO:0000313" key="4">
    <source>
        <dbReference type="Proteomes" id="UP001597387"/>
    </source>
</evidence>
<keyword evidence="1" id="KW-0378">Hydrolase</keyword>
<dbReference type="InterPro" id="IPR005181">
    <property type="entry name" value="SASA"/>
</dbReference>